<dbReference type="Pfam" id="PF04964">
    <property type="entry name" value="Flp_Fap"/>
    <property type="match status" value="1"/>
</dbReference>
<accession>E6QEB3</accession>
<feature type="transmembrane region" description="Helical" evidence="1">
    <location>
        <begin position="20"/>
        <end position="41"/>
    </location>
</feature>
<dbReference type="InterPro" id="IPR007047">
    <property type="entry name" value="Flp_Fap"/>
</dbReference>
<proteinExistence type="predicted"/>
<protein>
    <submittedName>
        <fullName evidence="2">Flp/Fap pilin component</fullName>
    </submittedName>
</protein>
<keyword evidence="1" id="KW-0812">Transmembrane</keyword>
<reference evidence="2" key="1">
    <citation type="submission" date="2009-10" db="EMBL/GenBank/DDBJ databases">
        <title>Diversity of trophic interactions inside an arsenic-rich microbial ecosystem.</title>
        <authorList>
            <person name="Bertin P.N."/>
            <person name="Heinrich-Salmeron A."/>
            <person name="Pelletier E."/>
            <person name="Goulhen-Chollet F."/>
            <person name="Arsene-Ploetze F."/>
            <person name="Gallien S."/>
            <person name="Calteau A."/>
            <person name="Vallenet D."/>
            <person name="Casiot C."/>
            <person name="Chane-Woon-Ming B."/>
            <person name="Giloteaux L."/>
            <person name="Barakat M."/>
            <person name="Bonnefoy V."/>
            <person name="Bruneel O."/>
            <person name="Chandler M."/>
            <person name="Cleiss J."/>
            <person name="Duran R."/>
            <person name="Elbaz-Poulichet F."/>
            <person name="Fonknechten N."/>
            <person name="Lauga B."/>
            <person name="Mornico D."/>
            <person name="Ortet P."/>
            <person name="Schaeffer C."/>
            <person name="Siguier P."/>
            <person name="Alexander Thil Smith A."/>
            <person name="Van Dorsselaer A."/>
            <person name="Weissenbach J."/>
            <person name="Medigue C."/>
            <person name="Le Paslier D."/>
        </authorList>
    </citation>
    <scope>NUCLEOTIDE SEQUENCE</scope>
</reference>
<organism evidence="2">
    <name type="scientific">mine drainage metagenome</name>
    <dbReference type="NCBI Taxonomy" id="410659"/>
    <lineage>
        <taxon>unclassified sequences</taxon>
        <taxon>metagenomes</taxon>
        <taxon>ecological metagenomes</taxon>
    </lineage>
</organism>
<keyword evidence="1" id="KW-0472">Membrane</keyword>
<evidence type="ECO:0000256" key="1">
    <source>
        <dbReference type="SAM" id="Phobius"/>
    </source>
</evidence>
<name>E6QEB3_9ZZZZ</name>
<gene>
    <name evidence="2" type="ORF">CARN5_0966</name>
</gene>
<comment type="caution">
    <text evidence="2">The sequence shown here is derived from an EMBL/GenBank/DDBJ whole genome shotgun (WGS) entry which is preliminary data.</text>
</comment>
<dbReference type="EMBL" id="CABP01000121">
    <property type="protein sequence ID" value="CBI05539.1"/>
    <property type="molecule type" value="Genomic_DNA"/>
</dbReference>
<sequence length="57" mass="6063">MKTLKHAVARFVREEEGVTAIEYGLIAGLIAVVIIGAVTTLGNKLNAVFNLIVSKLP</sequence>
<evidence type="ECO:0000313" key="2">
    <source>
        <dbReference type="EMBL" id="CBI05539.1"/>
    </source>
</evidence>
<dbReference type="AlphaFoldDB" id="E6QEB3"/>
<keyword evidence="1" id="KW-1133">Transmembrane helix</keyword>